<keyword evidence="8" id="KW-0547">Nucleotide-binding</keyword>
<evidence type="ECO:0000256" key="10">
    <source>
        <dbReference type="ARBA" id="ARBA00022777"/>
    </source>
</evidence>
<feature type="compositionally biased region" description="Low complexity" evidence="15">
    <location>
        <begin position="217"/>
        <end position="227"/>
    </location>
</feature>
<dbReference type="SMART" id="SM00109">
    <property type="entry name" value="C1"/>
    <property type="match status" value="1"/>
</dbReference>
<dbReference type="GO" id="GO:0005829">
    <property type="term" value="C:cytosol"/>
    <property type="evidence" value="ECO:0007669"/>
    <property type="project" value="TreeGrafter"/>
</dbReference>
<name>A0AAV8YNK0_9CUCU</name>
<dbReference type="PROSITE" id="PS50004">
    <property type="entry name" value="C2"/>
    <property type="match status" value="1"/>
</dbReference>
<accession>A0AAV8YNK0</accession>
<feature type="domain" description="Phorbol-ester/DAG-type" evidence="17">
    <location>
        <begin position="127"/>
        <end position="177"/>
    </location>
</feature>
<proteinExistence type="inferred from homology"/>
<dbReference type="GO" id="GO:0008270">
    <property type="term" value="F:zinc ion binding"/>
    <property type="evidence" value="ECO:0007669"/>
    <property type="project" value="UniProtKB-KW"/>
</dbReference>
<keyword evidence="12" id="KW-0067">ATP-binding</keyword>
<evidence type="ECO:0000256" key="14">
    <source>
        <dbReference type="ARBA" id="ARBA00047470"/>
    </source>
</evidence>
<dbReference type="InterPro" id="IPR046349">
    <property type="entry name" value="C1-like_sf"/>
</dbReference>
<keyword evidence="11" id="KW-0862">Zinc</keyword>
<evidence type="ECO:0000259" key="16">
    <source>
        <dbReference type="PROSITE" id="PS50004"/>
    </source>
</evidence>
<dbReference type="Gene3D" id="3.30.200.20">
    <property type="entry name" value="Phosphorylase Kinase, domain 1"/>
    <property type="match status" value="1"/>
</dbReference>
<feature type="domain" description="C2" evidence="16">
    <location>
        <begin position="1"/>
        <end position="114"/>
    </location>
</feature>
<protein>
    <recommendedName>
        <fullName evidence="2">protein kinase C</fullName>
        <ecNumber evidence="2">2.7.11.13</ecNumber>
    </recommendedName>
</protein>
<evidence type="ECO:0000256" key="8">
    <source>
        <dbReference type="ARBA" id="ARBA00022741"/>
    </source>
</evidence>
<evidence type="ECO:0000313" key="19">
    <source>
        <dbReference type="Proteomes" id="UP001162156"/>
    </source>
</evidence>
<dbReference type="Gene3D" id="2.60.40.150">
    <property type="entry name" value="C2 domain"/>
    <property type="match status" value="1"/>
</dbReference>
<evidence type="ECO:0000256" key="12">
    <source>
        <dbReference type="ARBA" id="ARBA00022840"/>
    </source>
</evidence>
<evidence type="ECO:0000256" key="6">
    <source>
        <dbReference type="ARBA" id="ARBA00022723"/>
    </source>
</evidence>
<dbReference type="PANTHER" id="PTHR22968:SF26">
    <property type="entry name" value="SERINE_THREONINE-PROTEIN KINASE D3"/>
    <property type="match status" value="1"/>
</dbReference>
<keyword evidence="5" id="KW-0808">Transferase</keyword>
<evidence type="ECO:0000256" key="2">
    <source>
        <dbReference type="ARBA" id="ARBA00012429"/>
    </source>
</evidence>
<comment type="catalytic activity">
    <reaction evidence="13">
        <text>L-threonyl-[protein] + ATP = O-phospho-L-threonyl-[protein] + ADP + H(+)</text>
        <dbReference type="Rhea" id="RHEA:46608"/>
        <dbReference type="Rhea" id="RHEA-COMP:11060"/>
        <dbReference type="Rhea" id="RHEA-COMP:11605"/>
        <dbReference type="ChEBI" id="CHEBI:15378"/>
        <dbReference type="ChEBI" id="CHEBI:30013"/>
        <dbReference type="ChEBI" id="CHEBI:30616"/>
        <dbReference type="ChEBI" id="CHEBI:61977"/>
        <dbReference type="ChEBI" id="CHEBI:456216"/>
        <dbReference type="EC" id="2.7.11.13"/>
    </reaction>
</comment>
<dbReference type="InterPro" id="IPR035892">
    <property type="entry name" value="C2_domain_sf"/>
</dbReference>
<evidence type="ECO:0000256" key="13">
    <source>
        <dbReference type="ARBA" id="ARBA00047272"/>
    </source>
</evidence>
<evidence type="ECO:0000256" key="3">
    <source>
        <dbReference type="ARBA" id="ARBA00022527"/>
    </source>
</evidence>
<keyword evidence="19" id="KW-1185">Reference proteome</keyword>
<dbReference type="CDD" id="cd04014">
    <property type="entry name" value="C2_PKC_epsilon"/>
    <property type="match status" value="1"/>
</dbReference>
<evidence type="ECO:0000256" key="11">
    <source>
        <dbReference type="ARBA" id="ARBA00022833"/>
    </source>
</evidence>
<dbReference type="PROSITE" id="PS50081">
    <property type="entry name" value="ZF_DAG_PE_2"/>
    <property type="match status" value="1"/>
</dbReference>
<dbReference type="GO" id="GO:0016020">
    <property type="term" value="C:membrane"/>
    <property type="evidence" value="ECO:0007669"/>
    <property type="project" value="UniProtKB-SubCell"/>
</dbReference>
<dbReference type="FunFam" id="3.30.60.20:FF:000003">
    <property type="entry name" value="Protein kinase C delta"/>
    <property type="match status" value="1"/>
</dbReference>
<keyword evidence="7" id="KW-0677">Repeat</keyword>
<evidence type="ECO:0000259" key="17">
    <source>
        <dbReference type="PROSITE" id="PS50081"/>
    </source>
</evidence>
<comment type="caution">
    <text evidence="18">The sequence shown here is derived from an EMBL/GenBank/DDBJ whole genome shotgun (WGS) entry which is preliminary data.</text>
</comment>
<dbReference type="EC" id="2.7.11.13" evidence="2"/>
<organism evidence="18 19">
    <name type="scientific">Rhamnusium bicolor</name>
    <dbReference type="NCBI Taxonomy" id="1586634"/>
    <lineage>
        <taxon>Eukaryota</taxon>
        <taxon>Metazoa</taxon>
        <taxon>Ecdysozoa</taxon>
        <taxon>Arthropoda</taxon>
        <taxon>Hexapoda</taxon>
        <taxon>Insecta</taxon>
        <taxon>Pterygota</taxon>
        <taxon>Neoptera</taxon>
        <taxon>Endopterygota</taxon>
        <taxon>Coleoptera</taxon>
        <taxon>Polyphaga</taxon>
        <taxon>Cucujiformia</taxon>
        <taxon>Chrysomeloidea</taxon>
        <taxon>Cerambycidae</taxon>
        <taxon>Lepturinae</taxon>
        <taxon>Rhagiini</taxon>
        <taxon>Rhamnusium</taxon>
    </lineage>
</organism>
<dbReference type="CDD" id="cd20838">
    <property type="entry name" value="C1_nPKC_epsilon-like_rpt2"/>
    <property type="match status" value="1"/>
</dbReference>
<evidence type="ECO:0000313" key="18">
    <source>
        <dbReference type="EMBL" id="KAJ8952865.1"/>
    </source>
</evidence>
<evidence type="ECO:0000256" key="15">
    <source>
        <dbReference type="SAM" id="MobiDB-lite"/>
    </source>
</evidence>
<dbReference type="GO" id="GO:0005524">
    <property type="term" value="F:ATP binding"/>
    <property type="evidence" value="ECO:0007669"/>
    <property type="project" value="UniProtKB-KW"/>
</dbReference>
<keyword evidence="9" id="KW-0863">Zinc-finger</keyword>
<dbReference type="PANTHER" id="PTHR22968">
    <property type="entry name" value="PROTEIN KINASE C, MU"/>
    <property type="match status" value="1"/>
</dbReference>
<dbReference type="FunFam" id="2.60.40.150:FF:000056">
    <property type="entry name" value="Protein kinase C epsilon"/>
    <property type="match status" value="1"/>
</dbReference>
<dbReference type="InterPro" id="IPR017892">
    <property type="entry name" value="Pkinase_C"/>
</dbReference>
<sequence>MFTGTVRVKICEAQGLRPTDCSKRHTFGKADEQLLDPYVTIDVDDTHVAQSTTKPKTFDPVWNEYFEHQVENAKTLTLTVFHDAAIPPDVFVANVCIPFEDLLSREKDEADFWTTQHQSTGFNVNIPHRFVVHNYKRFTFCDHCGSLLYGLIRQGLQCEVCSLNIHKRCQKNVANNCGINTKQMAEILTAIGVSPDKQTPRRSKLLSGSGGNGGQPEGSSENSNAGGESTGEDLAKLKDVANFDAEFTREEPVLTPVSNEVLQSINQDEFRGFTIVNRDYNPSRFIAE</sequence>
<evidence type="ECO:0000256" key="1">
    <source>
        <dbReference type="ARBA" id="ARBA00005490"/>
    </source>
</evidence>
<comment type="similarity">
    <text evidence="1">Belongs to the protein kinase superfamily. AGC Ser/Thr protein kinase family. PKC subfamily.</text>
</comment>
<dbReference type="EMBL" id="JANEYF010001996">
    <property type="protein sequence ID" value="KAJ8952865.1"/>
    <property type="molecule type" value="Genomic_DNA"/>
</dbReference>
<gene>
    <name evidence="18" type="ORF">NQ314_007471</name>
</gene>
<dbReference type="SMART" id="SM00239">
    <property type="entry name" value="C2"/>
    <property type="match status" value="1"/>
</dbReference>
<keyword evidence="10" id="KW-0418">Kinase</keyword>
<dbReference type="GO" id="GO:0004697">
    <property type="term" value="F:diacylglycerol-dependent serine/threonine kinase activity"/>
    <property type="evidence" value="ECO:0007669"/>
    <property type="project" value="UniProtKB-EC"/>
</dbReference>
<dbReference type="PROSITE" id="PS00479">
    <property type="entry name" value="ZF_DAG_PE_1"/>
    <property type="match status" value="1"/>
</dbReference>
<dbReference type="Pfam" id="PF00168">
    <property type="entry name" value="C2"/>
    <property type="match status" value="1"/>
</dbReference>
<evidence type="ECO:0000256" key="5">
    <source>
        <dbReference type="ARBA" id="ARBA00022679"/>
    </source>
</evidence>
<dbReference type="Pfam" id="PF00130">
    <property type="entry name" value="C1_1"/>
    <property type="match status" value="1"/>
</dbReference>
<dbReference type="SUPFAM" id="SSF57889">
    <property type="entry name" value="Cysteine-rich domain"/>
    <property type="match status" value="1"/>
</dbReference>
<dbReference type="AlphaFoldDB" id="A0AAV8YNK0"/>
<comment type="catalytic activity">
    <reaction evidence="14">
        <text>L-seryl-[protein] + ATP = O-phospho-L-seryl-[protein] + ADP + H(+)</text>
        <dbReference type="Rhea" id="RHEA:17989"/>
        <dbReference type="Rhea" id="RHEA-COMP:9863"/>
        <dbReference type="Rhea" id="RHEA-COMP:11604"/>
        <dbReference type="ChEBI" id="CHEBI:15378"/>
        <dbReference type="ChEBI" id="CHEBI:29999"/>
        <dbReference type="ChEBI" id="CHEBI:30616"/>
        <dbReference type="ChEBI" id="CHEBI:83421"/>
        <dbReference type="ChEBI" id="CHEBI:456216"/>
        <dbReference type="EC" id="2.7.11.13"/>
    </reaction>
</comment>
<dbReference type="GO" id="GO:0007200">
    <property type="term" value="P:phospholipase C-activating G protein-coupled receptor signaling pathway"/>
    <property type="evidence" value="ECO:0007669"/>
    <property type="project" value="TreeGrafter"/>
</dbReference>
<reference evidence="18" key="1">
    <citation type="journal article" date="2023" name="Insect Mol. Biol.">
        <title>Genome sequencing provides insights into the evolution of gene families encoding plant cell wall-degrading enzymes in longhorned beetles.</title>
        <authorList>
            <person name="Shin N.R."/>
            <person name="Okamura Y."/>
            <person name="Kirsch R."/>
            <person name="Pauchet Y."/>
        </authorList>
    </citation>
    <scope>NUCLEOTIDE SEQUENCE</scope>
    <source>
        <strain evidence="18">RBIC_L_NR</strain>
    </source>
</reference>
<evidence type="ECO:0000256" key="9">
    <source>
        <dbReference type="ARBA" id="ARBA00022771"/>
    </source>
</evidence>
<dbReference type="Gene3D" id="3.30.60.20">
    <property type="match status" value="1"/>
</dbReference>
<dbReference type="SUPFAM" id="SSF49562">
    <property type="entry name" value="C2 domain (Calcium/lipid-binding domain, CaLB)"/>
    <property type="match status" value="1"/>
</dbReference>
<dbReference type="GO" id="GO:0035556">
    <property type="term" value="P:intracellular signal transduction"/>
    <property type="evidence" value="ECO:0007669"/>
    <property type="project" value="TreeGrafter"/>
</dbReference>
<keyword evidence="3" id="KW-0723">Serine/threonine-protein kinase</keyword>
<dbReference type="InterPro" id="IPR020454">
    <property type="entry name" value="DAG/PE-bd"/>
</dbReference>
<keyword evidence="4" id="KW-0597">Phosphoprotein</keyword>
<dbReference type="InterPro" id="IPR000008">
    <property type="entry name" value="C2_dom"/>
</dbReference>
<keyword evidence="6" id="KW-0479">Metal-binding</keyword>
<feature type="region of interest" description="Disordered" evidence="15">
    <location>
        <begin position="192"/>
        <end position="231"/>
    </location>
</feature>
<evidence type="ECO:0000256" key="4">
    <source>
        <dbReference type="ARBA" id="ARBA00022553"/>
    </source>
</evidence>
<dbReference type="PRINTS" id="PR00008">
    <property type="entry name" value="DAGPEDOMAIN"/>
</dbReference>
<dbReference type="InterPro" id="IPR002219">
    <property type="entry name" value="PKC_DAG/PE"/>
</dbReference>
<dbReference type="Proteomes" id="UP001162156">
    <property type="component" value="Unassembled WGS sequence"/>
</dbReference>
<dbReference type="Pfam" id="PF00433">
    <property type="entry name" value="Pkinase_C"/>
    <property type="match status" value="1"/>
</dbReference>
<evidence type="ECO:0000256" key="7">
    <source>
        <dbReference type="ARBA" id="ARBA00022737"/>
    </source>
</evidence>